<organism evidence="2 3">
    <name type="scientific">Alternaria tenuissima</name>
    <dbReference type="NCBI Taxonomy" id="119927"/>
    <lineage>
        <taxon>Eukaryota</taxon>
        <taxon>Fungi</taxon>
        <taxon>Dikarya</taxon>
        <taxon>Ascomycota</taxon>
        <taxon>Pezizomycotina</taxon>
        <taxon>Dothideomycetes</taxon>
        <taxon>Pleosporomycetidae</taxon>
        <taxon>Pleosporales</taxon>
        <taxon>Pleosporineae</taxon>
        <taxon>Pleosporaceae</taxon>
        <taxon>Alternaria</taxon>
        <taxon>Alternaria sect. Alternaria</taxon>
        <taxon>Alternaria alternata complex</taxon>
    </lineage>
</organism>
<dbReference type="InterPro" id="IPR052895">
    <property type="entry name" value="HetReg/Transcr_Mod"/>
</dbReference>
<reference evidence="3" key="1">
    <citation type="journal article" date="2019" name="bioRxiv">
        <title>Genomics, evolutionary history and diagnostics of the Alternaria alternata species group including apple and Asian pear pathotypes.</title>
        <authorList>
            <person name="Armitage A.D."/>
            <person name="Cockerton H.M."/>
            <person name="Sreenivasaprasad S."/>
            <person name="Woodhall J.W."/>
            <person name="Lane C.R."/>
            <person name="Harrison R.J."/>
            <person name="Clarkson J.P."/>
        </authorList>
    </citation>
    <scope>NUCLEOTIDE SEQUENCE [LARGE SCALE GENOMIC DNA]</scope>
    <source>
        <strain evidence="3">FERA 635</strain>
    </source>
</reference>
<comment type="caution">
    <text evidence="2">The sequence shown here is derived from an EMBL/GenBank/DDBJ whole genome shotgun (WGS) entry which is preliminary data.</text>
</comment>
<keyword evidence="3" id="KW-1185">Reference proteome</keyword>
<proteinExistence type="predicted"/>
<name>A0ABY0FZB6_9PLEO</name>
<dbReference type="PANTHER" id="PTHR24148">
    <property type="entry name" value="ANKYRIN REPEAT DOMAIN-CONTAINING PROTEIN 39 HOMOLOG-RELATED"/>
    <property type="match status" value="1"/>
</dbReference>
<evidence type="ECO:0000313" key="2">
    <source>
        <dbReference type="EMBL" id="RYN93307.1"/>
    </source>
</evidence>
<dbReference type="Pfam" id="PF06985">
    <property type="entry name" value="HET"/>
    <property type="match status" value="1"/>
</dbReference>
<feature type="domain" description="Heterokaryon incompatibility" evidence="1">
    <location>
        <begin position="11"/>
        <end position="173"/>
    </location>
</feature>
<evidence type="ECO:0000259" key="1">
    <source>
        <dbReference type="Pfam" id="PF06985"/>
    </source>
</evidence>
<evidence type="ECO:0000313" key="3">
    <source>
        <dbReference type="Proteomes" id="UP000293195"/>
    </source>
</evidence>
<protein>
    <recommendedName>
        <fullName evidence="1">Heterokaryon incompatibility domain-containing protein</fullName>
    </recommendedName>
</protein>
<gene>
    <name evidence="2" type="ORF">AA0119_g9604</name>
</gene>
<accession>A0ABY0FZB6</accession>
<dbReference type="PANTHER" id="PTHR24148:SF73">
    <property type="entry name" value="HET DOMAIN PROTEIN (AFU_ORTHOLOGUE AFUA_8G01020)"/>
    <property type="match status" value="1"/>
</dbReference>
<dbReference type="InterPro" id="IPR010730">
    <property type="entry name" value="HET"/>
</dbReference>
<sequence length="505" mass="57949">MSHTRLLGAHYTCLSYRWGDPEPRKLILLNGKQALIQTNLFDFLDTVHSTYRDPIWIDALCINQDDSAEKNHQVSQMGEIYSGARCVHAWLGRPSEPPNGCNSILEYLNQEVYDRMRKEEEETKWPGTLHKPLEEDLKAVVQACVMNKKVLFGWLTTNIYKNKYWQRCWIIQEIILARHVVVRLGSYTSEISQLVEVAVRSNMRQFRASPFAQFSVLSIGRSNIIGKGLITLLADFSMARSTLDQDRIFAFVSLCREKARIEIDYTNSVEQLVYETLTVCQGSLCLCSALVVCLTLFGPKPGNECILTLHIGLEIDVRGLRSSYWQEGQTFQLDEDRESAHHRRNVSVRQISSVKQYDPRHTCSLIPILLRYLFGGAIVVRLYKDCPSQSTYNTKEDYFLSDLHSNTTIPIRSLTDRFSNPEDWIGIEDEQNYISTRTFTVRNEQAGHLICVPVAVLQKFLQKLPNSSDFFFRPLRQSLTLCQRALGQKSDCIGCPTLFRLRQGP</sequence>
<dbReference type="Proteomes" id="UP000293195">
    <property type="component" value="Unassembled WGS sequence"/>
</dbReference>
<dbReference type="EMBL" id="PDXF01000053">
    <property type="protein sequence ID" value="RYN93307.1"/>
    <property type="molecule type" value="Genomic_DNA"/>
</dbReference>